<evidence type="ECO:0000256" key="4">
    <source>
        <dbReference type="ARBA" id="ARBA00022723"/>
    </source>
</evidence>
<comment type="cofactor">
    <cofactor evidence="1">
        <name>Mg(2+)</name>
        <dbReference type="ChEBI" id="CHEBI:18420"/>
    </cofactor>
</comment>
<dbReference type="OrthoDB" id="9783435at2"/>
<dbReference type="GO" id="GO:0005524">
    <property type="term" value="F:ATP binding"/>
    <property type="evidence" value="ECO:0007669"/>
    <property type="project" value="UniProtKB-KW"/>
</dbReference>
<evidence type="ECO:0000256" key="12">
    <source>
        <dbReference type="ARBA" id="ARBA00048451"/>
    </source>
</evidence>
<dbReference type="CDD" id="cd24067">
    <property type="entry name" value="ASKHA_NBD_ROK_BsFRK-like"/>
    <property type="match status" value="1"/>
</dbReference>
<proteinExistence type="inferred from homology"/>
<dbReference type="Gene3D" id="3.30.420.40">
    <property type="match status" value="2"/>
</dbReference>
<evidence type="ECO:0000256" key="2">
    <source>
        <dbReference type="ARBA" id="ARBA00006479"/>
    </source>
</evidence>
<organism evidence="13 14">
    <name type="scientific">Alteribacter lacisalsi</name>
    <dbReference type="NCBI Taxonomy" id="2045244"/>
    <lineage>
        <taxon>Bacteria</taxon>
        <taxon>Bacillati</taxon>
        <taxon>Bacillota</taxon>
        <taxon>Bacilli</taxon>
        <taxon>Bacillales</taxon>
        <taxon>Bacillaceae</taxon>
        <taxon>Alteribacter</taxon>
    </lineage>
</organism>
<dbReference type="GO" id="GO:0008865">
    <property type="term" value="F:fructokinase activity"/>
    <property type="evidence" value="ECO:0007669"/>
    <property type="project" value="UniProtKB-EC"/>
</dbReference>
<keyword evidence="9" id="KW-0460">Magnesium</keyword>
<keyword evidence="14" id="KW-1185">Reference proteome</keyword>
<evidence type="ECO:0000256" key="11">
    <source>
        <dbReference type="ARBA" id="ARBA00038887"/>
    </source>
</evidence>
<dbReference type="InterPro" id="IPR051804">
    <property type="entry name" value="Carb_Metab_Reg_Kinase/Isom"/>
</dbReference>
<accession>A0A2W0H6X7</accession>
<dbReference type="AlphaFoldDB" id="A0A2W0H6X7"/>
<dbReference type="PROSITE" id="PS01125">
    <property type="entry name" value="ROK"/>
    <property type="match status" value="1"/>
</dbReference>
<evidence type="ECO:0000256" key="3">
    <source>
        <dbReference type="ARBA" id="ARBA00022679"/>
    </source>
</evidence>
<dbReference type="EMBL" id="PDOF01000001">
    <property type="protein sequence ID" value="PYZ97604.1"/>
    <property type="molecule type" value="Genomic_DNA"/>
</dbReference>
<evidence type="ECO:0000256" key="1">
    <source>
        <dbReference type="ARBA" id="ARBA00001946"/>
    </source>
</evidence>
<dbReference type="PANTHER" id="PTHR42742">
    <property type="entry name" value="TRANSCRIPTIONAL REPRESSOR MPRA"/>
    <property type="match status" value="1"/>
</dbReference>
<comment type="caution">
    <text evidence="13">The sequence shown here is derived from an EMBL/GenBank/DDBJ whole genome shotgun (WGS) entry which is preliminary data.</text>
</comment>
<dbReference type="InterPro" id="IPR000600">
    <property type="entry name" value="ROK"/>
</dbReference>
<dbReference type="SUPFAM" id="SSF53067">
    <property type="entry name" value="Actin-like ATPase domain"/>
    <property type="match status" value="1"/>
</dbReference>
<comment type="catalytic activity">
    <reaction evidence="12">
        <text>D-fructose + ATP = D-fructose 6-phosphate + ADP + H(+)</text>
        <dbReference type="Rhea" id="RHEA:16125"/>
        <dbReference type="ChEBI" id="CHEBI:15378"/>
        <dbReference type="ChEBI" id="CHEBI:30616"/>
        <dbReference type="ChEBI" id="CHEBI:37721"/>
        <dbReference type="ChEBI" id="CHEBI:61527"/>
        <dbReference type="ChEBI" id="CHEBI:456216"/>
        <dbReference type="EC" id="2.7.1.4"/>
    </reaction>
</comment>
<dbReference type="EC" id="2.7.1.4" evidence="11"/>
<reference evidence="13 14" key="1">
    <citation type="submission" date="2017-10" db="EMBL/GenBank/DDBJ databases">
        <title>Bacillus sp. nov., a halophilic bacterium isolated from a Yangshapao Lake.</title>
        <authorList>
            <person name="Wang H."/>
        </authorList>
    </citation>
    <scope>NUCLEOTIDE SEQUENCE [LARGE SCALE GENOMIC DNA]</scope>
    <source>
        <strain evidence="13 14">YSP-3</strain>
    </source>
</reference>
<keyword evidence="3" id="KW-0808">Transferase</keyword>
<evidence type="ECO:0000313" key="13">
    <source>
        <dbReference type="EMBL" id="PYZ97604.1"/>
    </source>
</evidence>
<evidence type="ECO:0000313" key="14">
    <source>
        <dbReference type="Proteomes" id="UP000248066"/>
    </source>
</evidence>
<name>A0A2W0H6X7_9BACI</name>
<protein>
    <recommendedName>
        <fullName evidence="11">fructokinase</fullName>
        <ecNumber evidence="11">2.7.1.4</ecNumber>
    </recommendedName>
</protein>
<dbReference type="GO" id="GO:0046872">
    <property type="term" value="F:metal ion binding"/>
    <property type="evidence" value="ECO:0007669"/>
    <property type="project" value="UniProtKB-KW"/>
</dbReference>
<dbReference type="InterPro" id="IPR049874">
    <property type="entry name" value="ROK_cs"/>
</dbReference>
<keyword evidence="5" id="KW-0547">Nucleotide-binding</keyword>
<dbReference type="RefSeq" id="WP_110516845.1">
    <property type="nucleotide sequence ID" value="NZ_PDOF01000001.1"/>
</dbReference>
<keyword evidence="10" id="KW-0119">Carbohydrate metabolism</keyword>
<evidence type="ECO:0000256" key="5">
    <source>
        <dbReference type="ARBA" id="ARBA00022741"/>
    </source>
</evidence>
<comment type="similarity">
    <text evidence="2">Belongs to the ROK (NagC/XylR) family.</text>
</comment>
<sequence length="286" mass="31174">MLIGAIEAGGTKFVCAVGYQNGDIVEKITIPTREPNVTLPEADRFFSSFKISKMGIGSFGPVHVDRKSTRYGEILETPKQSWRGVNMVRHFTNSQDVPVHLDTDVNASALGEYVWGAGKGKDSCLYITVGTGIGAGFVKDGLSLNGRLHPEMGHIPVERHEEDSFEGCCPYHGNCLEGLASGTAIRERYGREGKHLSDSNEVWEMEAFYLAQAVASYLYVLCPDIVIIGGGVPKQKTLLPLVRKKAAERINGYVNPGDFKEWIVSPALNDEQGIKGAMALAIEGKR</sequence>
<evidence type="ECO:0000256" key="7">
    <source>
        <dbReference type="ARBA" id="ARBA00022833"/>
    </source>
</evidence>
<dbReference type="Proteomes" id="UP000248066">
    <property type="component" value="Unassembled WGS sequence"/>
</dbReference>
<keyword evidence="4" id="KW-0479">Metal-binding</keyword>
<dbReference type="Pfam" id="PF00480">
    <property type="entry name" value="ROK"/>
    <property type="match status" value="1"/>
</dbReference>
<dbReference type="PANTHER" id="PTHR42742:SF3">
    <property type="entry name" value="FRUCTOKINASE"/>
    <property type="match status" value="1"/>
</dbReference>
<gene>
    <name evidence="13" type="ORF">CR205_03140</name>
</gene>
<evidence type="ECO:0000256" key="10">
    <source>
        <dbReference type="ARBA" id="ARBA00023277"/>
    </source>
</evidence>
<keyword evidence="7" id="KW-0862">Zinc</keyword>
<evidence type="ECO:0000256" key="6">
    <source>
        <dbReference type="ARBA" id="ARBA00022777"/>
    </source>
</evidence>
<dbReference type="FunFam" id="3.30.420.40:FF:000136">
    <property type="entry name" value="Putative fructokinase"/>
    <property type="match status" value="1"/>
</dbReference>
<evidence type="ECO:0000256" key="9">
    <source>
        <dbReference type="ARBA" id="ARBA00022842"/>
    </source>
</evidence>
<evidence type="ECO:0000256" key="8">
    <source>
        <dbReference type="ARBA" id="ARBA00022840"/>
    </source>
</evidence>
<keyword evidence="8" id="KW-0067">ATP-binding</keyword>
<dbReference type="FunFam" id="3.30.420.40:FF:000153">
    <property type="entry name" value="Putative fructokinase"/>
    <property type="match status" value="1"/>
</dbReference>
<dbReference type="InterPro" id="IPR043129">
    <property type="entry name" value="ATPase_NBD"/>
</dbReference>
<keyword evidence="6 13" id="KW-0418">Kinase</keyword>